<evidence type="ECO:0000313" key="11">
    <source>
        <dbReference type="Proteomes" id="UP000230069"/>
    </source>
</evidence>
<evidence type="ECO:0000256" key="3">
    <source>
        <dbReference type="ARBA" id="ARBA00022771"/>
    </source>
</evidence>
<dbReference type="FunFam" id="3.30.160.60:FF:000554">
    <property type="entry name" value="protein indeterminate-domain 12-like"/>
    <property type="match status" value="1"/>
</dbReference>
<dbReference type="OrthoDB" id="6354171at2759"/>
<evidence type="ECO:0000256" key="8">
    <source>
        <dbReference type="SAM" id="MobiDB-lite"/>
    </source>
</evidence>
<evidence type="ECO:0000256" key="4">
    <source>
        <dbReference type="ARBA" id="ARBA00022833"/>
    </source>
</evidence>
<feature type="region of interest" description="Disordered" evidence="8">
    <location>
        <begin position="305"/>
        <end position="340"/>
    </location>
</feature>
<dbReference type="AlphaFoldDB" id="A0A2G5DHL5"/>
<dbReference type="PANTHER" id="PTHR10593">
    <property type="entry name" value="SERINE/THREONINE-PROTEIN KINASE RIO"/>
    <property type="match status" value="1"/>
</dbReference>
<dbReference type="InterPro" id="IPR055186">
    <property type="entry name" value="C2H2-2nd_BIRD-IDD"/>
</dbReference>
<dbReference type="Proteomes" id="UP000230069">
    <property type="component" value="Unassembled WGS sequence"/>
</dbReference>
<keyword evidence="11" id="KW-1185">Reference proteome</keyword>
<keyword evidence="6" id="KW-0804">Transcription</keyword>
<proteinExistence type="predicted"/>
<keyword evidence="4" id="KW-0862">Zinc</keyword>
<dbReference type="PROSITE" id="PS50157">
    <property type="entry name" value="ZINC_FINGER_C2H2_2"/>
    <property type="match status" value="1"/>
</dbReference>
<sequence length="534" mass="58910">MMKNLIIQQSPVLDENLSNLTCTSDEPIASSGSRPDVGTMYPQQSFASPHQTQTSAVKRKRNLPGNPDPDAEVIALSPKTLMATNRFLCEVCNKGFQRDQNLQLHRRGHNLPWKLKQRTSKEIKKRVYVCPEVTCVHHDPSRALGDLTGIKKHFSRKHGEKKWKCDKCSKKYAVQSDWKAHSKTCGTREYKCDCGTLFSSTIKLQYLRRDSFITHRAFCDALAEESAKAITTNPLMSSQSGSSTQHLNLQHQFSTIHDFHQSNSIKLEQHQHQYERQDQVPQWLSSQPSLGDLSSSIFCNRLEQEFSQSQQASSTPHHQNTNLNPTPSFPPYNPSSSPHMSATALLQKAAQMGATMSTPSSSSGMLIRPVQQTHMSANTGNPTTPTSGFGLGLSSHEVLENGFMHSLTAFGNKTSVGQLSAPSLLQEMSSLNNSENVFDGSSFEEAFGGMLNSKSAKNPTEHLSKKQKTIEGGGASSTAGVGGRGGGNDGLTRDFLGLRAFPHRNFLNIAELDQCMASSNPYEQQNQNKKPWQG</sequence>
<feature type="domain" description="C2H2-type" evidence="9">
    <location>
        <begin position="87"/>
        <end position="109"/>
    </location>
</feature>
<evidence type="ECO:0000259" key="9">
    <source>
        <dbReference type="PROSITE" id="PS50157"/>
    </source>
</evidence>
<keyword evidence="5" id="KW-0805">Transcription regulation</keyword>
<feature type="compositionally biased region" description="Low complexity" evidence="8">
    <location>
        <begin position="305"/>
        <end position="314"/>
    </location>
</feature>
<dbReference type="STRING" id="218851.A0A2G5DHL5"/>
<dbReference type="Pfam" id="PF22996">
    <property type="entry name" value="C2H2-2nd_BIRD-IDD"/>
    <property type="match status" value="1"/>
</dbReference>
<evidence type="ECO:0000256" key="1">
    <source>
        <dbReference type="ARBA" id="ARBA00022723"/>
    </source>
</evidence>
<evidence type="ECO:0000256" key="7">
    <source>
        <dbReference type="PROSITE-ProRule" id="PRU00042"/>
    </source>
</evidence>
<evidence type="ECO:0000256" key="5">
    <source>
        <dbReference type="ARBA" id="ARBA00023015"/>
    </source>
</evidence>
<dbReference type="InterPro" id="IPR031140">
    <property type="entry name" value="IDD1-16"/>
</dbReference>
<keyword evidence="3 7" id="KW-0863">Zinc-finger</keyword>
<dbReference type="Pfam" id="PF22995">
    <property type="entry name" value="C2CH-3rd_BIRD-IDD"/>
    <property type="match status" value="1"/>
</dbReference>
<accession>A0A2G5DHL5</accession>
<organism evidence="10 11">
    <name type="scientific">Aquilegia coerulea</name>
    <name type="common">Rocky mountain columbine</name>
    <dbReference type="NCBI Taxonomy" id="218851"/>
    <lineage>
        <taxon>Eukaryota</taxon>
        <taxon>Viridiplantae</taxon>
        <taxon>Streptophyta</taxon>
        <taxon>Embryophyta</taxon>
        <taxon>Tracheophyta</taxon>
        <taxon>Spermatophyta</taxon>
        <taxon>Magnoliopsida</taxon>
        <taxon>Ranunculales</taxon>
        <taxon>Ranunculaceae</taxon>
        <taxon>Thalictroideae</taxon>
        <taxon>Aquilegia</taxon>
    </lineage>
</organism>
<dbReference type="EMBL" id="KZ305037">
    <property type="protein sequence ID" value="PIA42986.1"/>
    <property type="molecule type" value="Genomic_DNA"/>
</dbReference>
<evidence type="ECO:0000313" key="10">
    <source>
        <dbReference type="EMBL" id="PIA42986.1"/>
    </source>
</evidence>
<dbReference type="PROSITE" id="PS00028">
    <property type="entry name" value="ZINC_FINGER_C2H2_1"/>
    <property type="match status" value="1"/>
</dbReference>
<dbReference type="GO" id="GO:0008270">
    <property type="term" value="F:zinc ion binding"/>
    <property type="evidence" value="ECO:0007669"/>
    <property type="project" value="UniProtKB-KW"/>
</dbReference>
<dbReference type="InterPro" id="IPR055185">
    <property type="entry name" value="C2CH-4th_BIRD-IDD"/>
</dbReference>
<feature type="compositionally biased region" description="Gly residues" evidence="8">
    <location>
        <begin position="471"/>
        <end position="487"/>
    </location>
</feature>
<dbReference type="GO" id="GO:0003700">
    <property type="term" value="F:DNA-binding transcription factor activity"/>
    <property type="evidence" value="ECO:0007669"/>
    <property type="project" value="TreeGrafter"/>
</dbReference>
<keyword evidence="2" id="KW-0677">Repeat</keyword>
<dbReference type="Gene3D" id="3.30.160.60">
    <property type="entry name" value="Classic Zinc Finger"/>
    <property type="match status" value="2"/>
</dbReference>
<feature type="region of interest" description="Disordered" evidence="8">
    <location>
        <begin position="269"/>
        <end position="288"/>
    </location>
</feature>
<feature type="compositionally biased region" description="Polar residues" evidence="8">
    <location>
        <begin position="41"/>
        <end position="56"/>
    </location>
</feature>
<feature type="region of interest" description="Disordered" evidence="8">
    <location>
        <begin position="453"/>
        <end position="487"/>
    </location>
</feature>
<evidence type="ECO:0000256" key="2">
    <source>
        <dbReference type="ARBA" id="ARBA00022737"/>
    </source>
</evidence>
<dbReference type="InterPro" id="IPR036236">
    <property type="entry name" value="Znf_C2H2_sf"/>
</dbReference>
<dbReference type="FunFam" id="3.30.160.60:FF:000131">
    <property type="entry name" value="protein indeterminate-domain 5, chloroplastic-like"/>
    <property type="match status" value="1"/>
</dbReference>
<dbReference type="InterPro" id="IPR055187">
    <property type="entry name" value="C2CH-3rd_BIRD-IDD"/>
</dbReference>
<dbReference type="Pfam" id="PF22992">
    <property type="entry name" value="C2CH-4th_BIRD-IDD"/>
    <property type="match status" value="1"/>
</dbReference>
<dbReference type="PANTHER" id="PTHR10593:SF236">
    <property type="entry name" value="PROTEIN INDETERMINATE-DOMAIN 11"/>
    <property type="match status" value="1"/>
</dbReference>
<protein>
    <recommendedName>
        <fullName evidence="9">C2H2-type domain-containing protein</fullName>
    </recommendedName>
</protein>
<dbReference type="GO" id="GO:0005634">
    <property type="term" value="C:nucleus"/>
    <property type="evidence" value="ECO:0007669"/>
    <property type="project" value="TreeGrafter"/>
</dbReference>
<evidence type="ECO:0000256" key="6">
    <source>
        <dbReference type="ARBA" id="ARBA00023163"/>
    </source>
</evidence>
<dbReference type="SUPFAM" id="SSF57667">
    <property type="entry name" value="beta-beta-alpha zinc fingers"/>
    <property type="match status" value="1"/>
</dbReference>
<feature type="region of interest" description="Disordered" evidence="8">
    <location>
        <begin position="23"/>
        <end position="69"/>
    </location>
</feature>
<dbReference type="InParanoid" id="A0A2G5DHL5"/>
<keyword evidence="1" id="KW-0479">Metal-binding</keyword>
<gene>
    <name evidence="10" type="ORF">AQUCO_02000441v1</name>
</gene>
<reference evidence="10 11" key="1">
    <citation type="submission" date="2017-09" db="EMBL/GenBank/DDBJ databases">
        <title>WGS assembly of Aquilegia coerulea Goldsmith.</title>
        <authorList>
            <person name="Hodges S."/>
            <person name="Kramer E."/>
            <person name="Nordborg M."/>
            <person name="Tomkins J."/>
            <person name="Borevitz J."/>
            <person name="Derieg N."/>
            <person name="Yan J."/>
            <person name="Mihaltcheva S."/>
            <person name="Hayes R.D."/>
            <person name="Rokhsar D."/>
        </authorList>
    </citation>
    <scope>NUCLEOTIDE SEQUENCE [LARGE SCALE GENOMIC DNA]</scope>
    <source>
        <strain evidence="11">cv. Goldsmith</strain>
    </source>
</reference>
<feature type="compositionally biased region" description="Polar residues" evidence="8">
    <location>
        <begin position="315"/>
        <end position="324"/>
    </location>
</feature>
<name>A0A2G5DHL5_AQUCA</name>
<dbReference type="InterPro" id="IPR013087">
    <property type="entry name" value="Znf_C2H2_type"/>
</dbReference>
<feature type="compositionally biased region" description="Basic and acidic residues" evidence="8">
    <location>
        <begin position="269"/>
        <end position="278"/>
    </location>
</feature>
<dbReference type="SMART" id="SM00355">
    <property type="entry name" value="ZnF_C2H2"/>
    <property type="match status" value="3"/>
</dbReference>